<dbReference type="PROSITE" id="PS50089">
    <property type="entry name" value="ZF_RING_2"/>
    <property type="match status" value="1"/>
</dbReference>
<organism evidence="12 13">
    <name type="scientific">Caulochytrium protostelioides</name>
    <dbReference type="NCBI Taxonomy" id="1555241"/>
    <lineage>
        <taxon>Eukaryota</taxon>
        <taxon>Fungi</taxon>
        <taxon>Fungi incertae sedis</taxon>
        <taxon>Chytridiomycota</taxon>
        <taxon>Chytridiomycota incertae sedis</taxon>
        <taxon>Chytridiomycetes</taxon>
        <taxon>Caulochytriales</taxon>
        <taxon>Caulochytriaceae</taxon>
        <taxon>Caulochytrium</taxon>
    </lineage>
</organism>
<feature type="region of interest" description="Disordered" evidence="9">
    <location>
        <begin position="247"/>
        <end position="512"/>
    </location>
</feature>
<dbReference type="SUPFAM" id="SSF57850">
    <property type="entry name" value="RING/U-box"/>
    <property type="match status" value="1"/>
</dbReference>
<accession>A0A4P9XDZ1</accession>
<evidence type="ECO:0000256" key="4">
    <source>
        <dbReference type="ARBA" id="ARBA00022771"/>
    </source>
</evidence>
<keyword evidence="13" id="KW-1185">Reference proteome</keyword>
<feature type="compositionally biased region" description="Low complexity" evidence="9">
    <location>
        <begin position="392"/>
        <end position="401"/>
    </location>
</feature>
<feature type="compositionally biased region" description="Polar residues" evidence="9">
    <location>
        <begin position="431"/>
        <end position="442"/>
    </location>
</feature>
<name>A0A4P9XDZ1_9FUNG</name>
<feature type="compositionally biased region" description="Low complexity" evidence="9">
    <location>
        <begin position="455"/>
        <end position="473"/>
    </location>
</feature>
<feature type="region of interest" description="Disordered" evidence="9">
    <location>
        <begin position="17"/>
        <end position="80"/>
    </location>
</feature>
<feature type="compositionally biased region" description="Low complexity" evidence="9">
    <location>
        <begin position="705"/>
        <end position="741"/>
    </location>
</feature>
<evidence type="ECO:0000256" key="5">
    <source>
        <dbReference type="ARBA" id="ARBA00022833"/>
    </source>
</evidence>
<keyword evidence="2" id="KW-0812">Transmembrane</keyword>
<evidence type="ECO:0000259" key="11">
    <source>
        <dbReference type="PROSITE" id="PS50089"/>
    </source>
</evidence>
<evidence type="ECO:0000256" key="1">
    <source>
        <dbReference type="ARBA" id="ARBA00004167"/>
    </source>
</evidence>
<proteinExistence type="predicted"/>
<dbReference type="Gene3D" id="3.30.40.10">
    <property type="entry name" value="Zinc/RING finger domain, C3HC4 (zinc finger)"/>
    <property type="match status" value="1"/>
</dbReference>
<feature type="compositionally biased region" description="Low complexity" evidence="9">
    <location>
        <begin position="551"/>
        <end position="607"/>
    </location>
</feature>
<feature type="signal peptide" evidence="10">
    <location>
        <begin position="1"/>
        <end position="19"/>
    </location>
</feature>
<evidence type="ECO:0000313" key="12">
    <source>
        <dbReference type="EMBL" id="RKP03735.1"/>
    </source>
</evidence>
<feature type="region of interest" description="Disordered" evidence="9">
    <location>
        <begin position="152"/>
        <end position="228"/>
    </location>
</feature>
<evidence type="ECO:0000256" key="9">
    <source>
        <dbReference type="SAM" id="MobiDB-lite"/>
    </source>
</evidence>
<dbReference type="GO" id="GO:0016020">
    <property type="term" value="C:membrane"/>
    <property type="evidence" value="ECO:0007669"/>
    <property type="project" value="UniProtKB-SubCell"/>
</dbReference>
<feature type="region of interest" description="Disordered" evidence="9">
    <location>
        <begin position="633"/>
        <end position="674"/>
    </location>
</feature>
<feature type="compositionally biased region" description="Low complexity" evidence="9">
    <location>
        <begin position="1124"/>
        <end position="1151"/>
    </location>
</feature>
<keyword evidence="4 8" id="KW-0863">Zinc-finger</keyword>
<feature type="compositionally biased region" description="Low complexity" evidence="9">
    <location>
        <begin position="296"/>
        <end position="315"/>
    </location>
</feature>
<keyword evidence="3" id="KW-0479">Metal-binding</keyword>
<feature type="compositionally biased region" description="Low complexity" evidence="9">
    <location>
        <begin position="486"/>
        <end position="512"/>
    </location>
</feature>
<sequence>MLELLLLLLLLLLLQQRPASDPPPPSPPPPPPPLPDRPFVAAAGGAAPRNSAAPRGGGGPTASGRARHWGGSAAAPGAKRGRATGFHPAAAAAAVAAVAAVAATSTAAAAAAAAAATATGARAAPPSGGAEVIRANAATRAVGRVLLYRRRGAATRRPPTRRPANASCCGDGGTMGNVPSSAHGGSGDGSTPPPTPVRPLSDGRDAATDPDAADPSHGADGAADPPATTTVETNLLSTWLERRAASDAARRAPAYPPVHRRHALYSPSTPGESRRDGRLRRRFGSDDRPPPSSPTARMAGSAAAAAADRIGSDGAWRAGPVRSMPQRSARTQDRAPYTRPAAPAGGDDGEAAPSTPSVTPSAATGALPVASQLSATSPSHVPFWRRPFVSRSPAAGATWTPSTPPPSRATAAPSQDAPHTAGPLRHVRRGPSQTMEATSPLASRQGRRLFPFFRPAATPSSAAEAPPADASATSPPPASTDPPMPESARPLRPSRRSSTAVVSAPAAAAANAAPTGAANAAAAAAAAAHLTGAQRRSETSLIVLGIRTNMAPPESTTPRAAPSATAPRSASAAPATTGSSTTHPDAATGSDTDTDARAAAGSAVQAAPTPPVANPSRSSPALLRHIRNLFLGARDSDPADDGDAAATADDTPADGRRGAAGGDGDAATGQDEDVQLQEYGFVMYILSNRSDTPVGGPGAAPPTAEPSDPSPSTTTQPTAPLPASGDAPADATMTDATATPAHPRETHDDDDGTAMVTPPETTAHPSPATGRRATTAGPSSAASSADTPTAQDDDVEPAVEGIQVHGTTRRAVDPRAAMISRALVGMIRRAMSRVGDETPASDAAPASEAAAGAAAGTAAPSDAAAASGATGAGAGAGAGGSRSAFAELGLDRLPSSFYRGLTTALIHALQQQQERVAARARNPTAPANPQERDTVTFWPGPGLPTVLIFSSQGNPNDMSTTNPGFWTGQQAQDALASLAELLGASDPNRPQHASQQEVERDVPLYAWKDGALTPYVAAAPDAPETSAAPADADDLEAAAVAAAQAEAAAEAAAAHLAKPPPTLIAATRERCMICLTEYEDGDLLRVMRCQHGFHKECLDQWLVAYNNSCPLCRNKAVGSEDAPDAAAGAPGTAAGSAGSAAPSAATSATTS</sequence>
<dbReference type="CDD" id="cd16461">
    <property type="entry name" value="RING-H2_EL5-like"/>
    <property type="match status" value="1"/>
</dbReference>
<gene>
    <name evidence="12" type="ORF">CXG81DRAFT_16831</name>
</gene>
<keyword evidence="6" id="KW-1133">Transmembrane helix</keyword>
<dbReference type="GO" id="GO:0008270">
    <property type="term" value="F:zinc ion binding"/>
    <property type="evidence" value="ECO:0007669"/>
    <property type="project" value="UniProtKB-KW"/>
</dbReference>
<feature type="region of interest" description="Disordered" evidence="9">
    <location>
        <begin position="690"/>
        <end position="809"/>
    </location>
</feature>
<evidence type="ECO:0000256" key="10">
    <source>
        <dbReference type="SAM" id="SignalP"/>
    </source>
</evidence>
<dbReference type="SMART" id="SM00184">
    <property type="entry name" value="RING"/>
    <property type="match status" value="1"/>
</dbReference>
<dbReference type="InterPro" id="IPR013083">
    <property type="entry name" value="Znf_RING/FYVE/PHD"/>
</dbReference>
<evidence type="ECO:0000256" key="8">
    <source>
        <dbReference type="PROSITE-ProRule" id="PRU00175"/>
    </source>
</evidence>
<dbReference type="PANTHER" id="PTHR47168:SF1">
    <property type="entry name" value="OS02G0798600 PROTEIN"/>
    <property type="match status" value="1"/>
</dbReference>
<feature type="compositionally biased region" description="Pro residues" evidence="9">
    <location>
        <begin position="20"/>
        <end position="36"/>
    </location>
</feature>
<feature type="compositionally biased region" description="Pro residues" evidence="9">
    <location>
        <begin position="474"/>
        <end position="485"/>
    </location>
</feature>
<evidence type="ECO:0000256" key="2">
    <source>
        <dbReference type="ARBA" id="ARBA00022692"/>
    </source>
</evidence>
<protein>
    <recommendedName>
        <fullName evidence="11">RING-type domain-containing protein</fullName>
    </recommendedName>
</protein>
<dbReference type="Pfam" id="PF13639">
    <property type="entry name" value="zf-RING_2"/>
    <property type="match status" value="1"/>
</dbReference>
<feature type="region of interest" description="Disordered" evidence="9">
    <location>
        <begin position="548"/>
        <end position="620"/>
    </location>
</feature>
<feature type="compositionally biased region" description="Low complexity" evidence="9">
    <location>
        <begin position="37"/>
        <end position="54"/>
    </location>
</feature>
<evidence type="ECO:0000256" key="3">
    <source>
        <dbReference type="ARBA" id="ARBA00022723"/>
    </source>
</evidence>
<comment type="subcellular location">
    <subcellularLocation>
        <location evidence="1">Membrane</location>
        <topology evidence="1">Single-pass membrane protein</topology>
    </subcellularLocation>
</comment>
<evidence type="ECO:0000256" key="6">
    <source>
        <dbReference type="ARBA" id="ARBA00022989"/>
    </source>
</evidence>
<dbReference type="STRING" id="1555241.A0A4P9XDZ1"/>
<keyword evidence="7" id="KW-0472">Membrane</keyword>
<evidence type="ECO:0000256" key="7">
    <source>
        <dbReference type="ARBA" id="ARBA00023136"/>
    </source>
</evidence>
<dbReference type="EMBL" id="ML014119">
    <property type="protein sequence ID" value="RKP03735.1"/>
    <property type="molecule type" value="Genomic_DNA"/>
</dbReference>
<dbReference type="InterPro" id="IPR001841">
    <property type="entry name" value="Znf_RING"/>
</dbReference>
<keyword evidence="5" id="KW-0862">Zinc</keyword>
<dbReference type="Proteomes" id="UP000274922">
    <property type="component" value="Unassembled WGS sequence"/>
</dbReference>
<reference evidence="13" key="1">
    <citation type="journal article" date="2018" name="Nat. Microbiol.">
        <title>Leveraging single-cell genomics to expand the fungal tree of life.</title>
        <authorList>
            <person name="Ahrendt S.R."/>
            <person name="Quandt C.A."/>
            <person name="Ciobanu D."/>
            <person name="Clum A."/>
            <person name="Salamov A."/>
            <person name="Andreopoulos B."/>
            <person name="Cheng J.F."/>
            <person name="Woyke T."/>
            <person name="Pelin A."/>
            <person name="Henrissat B."/>
            <person name="Reynolds N.K."/>
            <person name="Benny G.L."/>
            <person name="Smith M.E."/>
            <person name="James T.Y."/>
            <person name="Grigoriev I.V."/>
        </authorList>
    </citation>
    <scope>NUCLEOTIDE SEQUENCE [LARGE SCALE GENOMIC DNA]</scope>
    <source>
        <strain evidence="13">ATCC 52028</strain>
    </source>
</reference>
<keyword evidence="10" id="KW-0732">Signal</keyword>
<feature type="compositionally biased region" description="Low complexity" evidence="9">
    <location>
        <begin position="773"/>
        <end position="790"/>
    </location>
</feature>
<feature type="chain" id="PRO_5020344420" description="RING-type domain-containing protein" evidence="10">
    <location>
        <begin position="20"/>
        <end position="1151"/>
    </location>
</feature>
<dbReference type="InterPro" id="IPR051653">
    <property type="entry name" value="E3_ligase_sorting_rcpt"/>
</dbReference>
<feature type="compositionally biased region" description="Low complexity" evidence="9">
    <location>
        <begin position="209"/>
        <end position="227"/>
    </location>
</feature>
<evidence type="ECO:0000313" key="13">
    <source>
        <dbReference type="Proteomes" id="UP000274922"/>
    </source>
</evidence>
<feature type="region of interest" description="Disordered" evidence="9">
    <location>
        <begin position="1120"/>
        <end position="1151"/>
    </location>
</feature>
<feature type="domain" description="RING-type" evidence="11">
    <location>
        <begin position="1071"/>
        <end position="1113"/>
    </location>
</feature>
<dbReference type="PANTHER" id="PTHR47168">
    <property type="entry name" value="RING ZINC FINGER DOMAIN SUPERFAMILY PROTEIN-RELATED"/>
    <property type="match status" value="1"/>
</dbReference>
<dbReference type="OrthoDB" id="8062037at2759"/>
<dbReference type="AlphaFoldDB" id="A0A4P9XDZ1"/>
<dbReference type="FunFam" id="3.30.40.10:FF:000388">
    <property type="entry name" value="Putative RING zinc finger domain superfamily protein"/>
    <property type="match status" value="1"/>
</dbReference>